<evidence type="ECO:0000313" key="3">
    <source>
        <dbReference type="Proteomes" id="UP000245783"/>
    </source>
</evidence>
<keyword evidence="1" id="KW-0732">Signal</keyword>
<sequence length="113" mass="12643">MPCRITHSCLAVWWSAARGACQTCHPETVAAKCLSWLEAALQTDYSAKGPIRKKVQVNRRKGDMESRIVIESSRFWKVAVRRRGLQRPCISAFSSSSSVCTTSKTTLARAKQR</sequence>
<proteinExistence type="predicted"/>
<feature type="chain" id="PRO_5016274432" description="Secreted protein" evidence="1">
    <location>
        <begin position="20"/>
        <end position="113"/>
    </location>
</feature>
<organism evidence="2 3">
    <name type="scientific">Ceraceosorus guamensis</name>
    <dbReference type="NCBI Taxonomy" id="1522189"/>
    <lineage>
        <taxon>Eukaryota</taxon>
        <taxon>Fungi</taxon>
        <taxon>Dikarya</taxon>
        <taxon>Basidiomycota</taxon>
        <taxon>Ustilaginomycotina</taxon>
        <taxon>Exobasidiomycetes</taxon>
        <taxon>Ceraceosorales</taxon>
        <taxon>Ceraceosoraceae</taxon>
        <taxon>Ceraceosorus</taxon>
    </lineage>
</organism>
<keyword evidence="3" id="KW-1185">Reference proteome</keyword>
<protein>
    <recommendedName>
        <fullName evidence="4">Secreted protein</fullName>
    </recommendedName>
</protein>
<dbReference type="GeneID" id="37039646"/>
<dbReference type="AlphaFoldDB" id="A0A316W3G0"/>
<dbReference type="Proteomes" id="UP000245783">
    <property type="component" value="Unassembled WGS sequence"/>
</dbReference>
<feature type="signal peptide" evidence="1">
    <location>
        <begin position="1"/>
        <end position="19"/>
    </location>
</feature>
<name>A0A316W3G0_9BASI</name>
<evidence type="ECO:0008006" key="4">
    <source>
        <dbReference type="Google" id="ProtNLM"/>
    </source>
</evidence>
<gene>
    <name evidence="2" type="ORF">IE81DRAFT_95579</name>
</gene>
<reference evidence="2 3" key="1">
    <citation type="journal article" date="2018" name="Mol. Biol. Evol.">
        <title>Broad Genomic Sampling Reveals a Smut Pathogenic Ancestry of the Fungal Clade Ustilaginomycotina.</title>
        <authorList>
            <person name="Kijpornyongpan T."/>
            <person name="Mondo S.J."/>
            <person name="Barry K."/>
            <person name="Sandor L."/>
            <person name="Lee J."/>
            <person name="Lipzen A."/>
            <person name="Pangilinan J."/>
            <person name="LaButti K."/>
            <person name="Hainaut M."/>
            <person name="Henrissat B."/>
            <person name="Grigoriev I.V."/>
            <person name="Spatafora J.W."/>
            <person name="Aime M.C."/>
        </authorList>
    </citation>
    <scope>NUCLEOTIDE SEQUENCE [LARGE SCALE GENOMIC DNA]</scope>
    <source>
        <strain evidence="2 3">MCA 4658</strain>
    </source>
</reference>
<dbReference type="InParanoid" id="A0A316W3G0"/>
<dbReference type="EMBL" id="KZ819371">
    <property type="protein sequence ID" value="PWN43313.1"/>
    <property type="molecule type" value="Genomic_DNA"/>
</dbReference>
<dbReference type="RefSeq" id="XP_025370473.1">
    <property type="nucleotide sequence ID" value="XM_025517776.1"/>
</dbReference>
<evidence type="ECO:0000313" key="2">
    <source>
        <dbReference type="EMBL" id="PWN43313.1"/>
    </source>
</evidence>
<accession>A0A316W3G0</accession>
<evidence type="ECO:0000256" key="1">
    <source>
        <dbReference type="SAM" id="SignalP"/>
    </source>
</evidence>